<dbReference type="GO" id="GO:0016020">
    <property type="term" value="C:membrane"/>
    <property type="evidence" value="ECO:0007669"/>
    <property type="project" value="UniProtKB-SubCell"/>
</dbReference>
<dbReference type="InterPro" id="IPR000008">
    <property type="entry name" value="C2_dom"/>
</dbReference>
<accession>A0AAN7CUG3</accession>
<evidence type="ECO:0000259" key="11">
    <source>
        <dbReference type="PROSITE" id="PS50004"/>
    </source>
</evidence>
<dbReference type="CDD" id="cd21670">
    <property type="entry name" value="SMP_ESyt"/>
    <property type="match status" value="1"/>
</dbReference>
<protein>
    <submittedName>
        <fullName evidence="13">Uncharacterized protein</fullName>
    </submittedName>
</protein>
<reference evidence="13" key="1">
    <citation type="journal article" date="2023" name="Mol. Phylogenet. Evol.">
        <title>Genome-scale phylogeny and comparative genomics of the fungal order Sordariales.</title>
        <authorList>
            <person name="Hensen N."/>
            <person name="Bonometti L."/>
            <person name="Westerberg I."/>
            <person name="Brannstrom I.O."/>
            <person name="Guillou S."/>
            <person name="Cros-Aarteil S."/>
            <person name="Calhoun S."/>
            <person name="Haridas S."/>
            <person name="Kuo A."/>
            <person name="Mondo S."/>
            <person name="Pangilinan J."/>
            <person name="Riley R."/>
            <person name="LaButti K."/>
            <person name="Andreopoulos B."/>
            <person name="Lipzen A."/>
            <person name="Chen C."/>
            <person name="Yan M."/>
            <person name="Daum C."/>
            <person name="Ng V."/>
            <person name="Clum A."/>
            <person name="Steindorff A."/>
            <person name="Ohm R.A."/>
            <person name="Martin F."/>
            <person name="Silar P."/>
            <person name="Natvig D.O."/>
            <person name="Lalanne C."/>
            <person name="Gautier V."/>
            <person name="Ament-Velasquez S.L."/>
            <person name="Kruys A."/>
            <person name="Hutchinson M.I."/>
            <person name="Powell A.J."/>
            <person name="Barry K."/>
            <person name="Miller A.N."/>
            <person name="Grigoriev I.V."/>
            <person name="Debuchy R."/>
            <person name="Gladieux P."/>
            <person name="Hiltunen Thoren M."/>
            <person name="Johannesson H."/>
        </authorList>
    </citation>
    <scope>NUCLEOTIDE SEQUENCE</scope>
    <source>
        <strain evidence="13">CBS 359.72</strain>
    </source>
</reference>
<dbReference type="GO" id="GO:0046872">
    <property type="term" value="F:metal ion binding"/>
    <property type="evidence" value="ECO:0007669"/>
    <property type="project" value="UniProtKB-KW"/>
</dbReference>
<sequence length="474" mass="51856">MSSLIETLSASSGSESPGFLNDLVKQLWPNMAIAIASSIKQVAEPMFESMLPSPLNTLHFVKIDLGHIPIHLDKVNVHSTENNGIKLDLDLTWDGACDIELDGKMTPKIGVEHVKLYGRLSILLCPLTNVLPCFGALQVAFINKPTVLMTYTDAASIASLGIIDKALRKTVTNIISSIAVLPNRFFVKLDAANDYFKTYQHPLGVLRLTVESASNCGEELGKTKNILKKLVHDVPDCFATVTFSAEPEWRTKTVKNSRNPDWRETYHWLVADHDQAIEVDVKDADTASDDDIGLATTTVRELLLAGGRQELQLVHQGEETGAKVALGAKFYKFVPDPASLLSGENEPEVLGLMSVLVASVRGIKGRRQEIKPSVRVDWGEHTFRTAIKTDSPGTDIENPSFDQAFKVPIKAGMVKGALPVKLTLMDAENETGSVEVPIDELLRAKDLRLERVFDIGNGVTLSAGVWLRGVKLAE</sequence>
<dbReference type="PROSITE" id="PS50004">
    <property type="entry name" value="C2"/>
    <property type="match status" value="1"/>
</dbReference>
<keyword evidence="4" id="KW-0479">Metal-binding</keyword>
<dbReference type="InterPro" id="IPR039010">
    <property type="entry name" value="Synaptotagmin_SMP"/>
</dbReference>
<evidence type="ECO:0000313" key="13">
    <source>
        <dbReference type="EMBL" id="KAK4247477.1"/>
    </source>
</evidence>
<feature type="domain" description="SMP-LTD" evidence="12">
    <location>
        <begin position="13"/>
        <end position="190"/>
    </location>
</feature>
<dbReference type="GO" id="GO:0005737">
    <property type="term" value="C:cytoplasm"/>
    <property type="evidence" value="ECO:0007669"/>
    <property type="project" value="UniProtKB-ARBA"/>
</dbReference>
<dbReference type="Gene3D" id="2.60.40.150">
    <property type="entry name" value="C2 domain"/>
    <property type="match status" value="2"/>
</dbReference>
<keyword evidence="8" id="KW-0445">Lipid transport</keyword>
<dbReference type="Pfam" id="PF00168">
    <property type="entry name" value="C2"/>
    <property type="match status" value="2"/>
</dbReference>
<keyword evidence="3" id="KW-0812">Transmembrane</keyword>
<dbReference type="SMART" id="SM00239">
    <property type="entry name" value="C2"/>
    <property type="match status" value="2"/>
</dbReference>
<evidence type="ECO:0000256" key="5">
    <source>
        <dbReference type="ARBA" id="ARBA00022737"/>
    </source>
</evidence>
<keyword evidence="10" id="KW-0472">Membrane</keyword>
<keyword evidence="9" id="KW-0446">Lipid-binding</keyword>
<evidence type="ECO:0000256" key="9">
    <source>
        <dbReference type="ARBA" id="ARBA00023121"/>
    </source>
</evidence>
<dbReference type="InterPro" id="IPR035892">
    <property type="entry name" value="C2_domain_sf"/>
</dbReference>
<evidence type="ECO:0000256" key="3">
    <source>
        <dbReference type="ARBA" id="ARBA00022692"/>
    </source>
</evidence>
<dbReference type="PANTHER" id="PTHR45761:SF1">
    <property type="entry name" value="EXTENDED SYNAPTOTAGMIN-LIKE PROTEIN 2, ISOFORM C"/>
    <property type="match status" value="1"/>
</dbReference>
<evidence type="ECO:0000256" key="10">
    <source>
        <dbReference type="ARBA" id="ARBA00023136"/>
    </source>
</evidence>
<keyword evidence="5" id="KW-0677">Repeat</keyword>
<gene>
    <name evidence="13" type="ORF">C7999DRAFT_14504</name>
</gene>
<dbReference type="CDD" id="cd00030">
    <property type="entry name" value="C2"/>
    <property type="match status" value="1"/>
</dbReference>
<organism evidence="13 14">
    <name type="scientific">Corynascus novoguineensis</name>
    <dbReference type="NCBI Taxonomy" id="1126955"/>
    <lineage>
        <taxon>Eukaryota</taxon>
        <taxon>Fungi</taxon>
        <taxon>Dikarya</taxon>
        <taxon>Ascomycota</taxon>
        <taxon>Pezizomycotina</taxon>
        <taxon>Sordariomycetes</taxon>
        <taxon>Sordariomycetidae</taxon>
        <taxon>Sordariales</taxon>
        <taxon>Chaetomiaceae</taxon>
        <taxon>Corynascus</taxon>
    </lineage>
</organism>
<comment type="caution">
    <text evidence="13">The sequence shown here is derived from an EMBL/GenBank/DDBJ whole genome shotgun (WGS) entry which is preliminary data.</text>
</comment>
<comment type="subcellular location">
    <subcellularLocation>
        <location evidence="1">Membrane</location>
    </subcellularLocation>
</comment>
<proteinExistence type="predicted"/>
<evidence type="ECO:0000313" key="14">
    <source>
        <dbReference type="Proteomes" id="UP001303647"/>
    </source>
</evidence>
<evidence type="ECO:0000256" key="1">
    <source>
        <dbReference type="ARBA" id="ARBA00004370"/>
    </source>
</evidence>
<dbReference type="Proteomes" id="UP001303647">
    <property type="component" value="Unassembled WGS sequence"/>
</dbReference>
<name>A0AAN7CUG3_9PEZI</name>
<dbReference type="PANTHER" id="PTHR45761">
    <property type="entry name" value="EXTENDED SYNAPTOTAGMIN-LIKE PROTEIN 2, ISOFORM C"/>
    <property type="match status" value="1"/>
</dbReference>
<dbReference type="AlphaFoldDB" id="A0AAN7CUG3"/>
<dbReference type="GO" id="GO:0012505">
    <property type="term" value="C:endomembrane system"/>
    <property type="evidence" value="ECO:0007669"/>
    <property type="project" value="UniProtKB-ARBA"/>
</dbReference>
<dbReference type="InterPro" id="IPR051634">
    <property type="entry name" value="Extended_Synaptotagmin"/>
</dbReference>
<evidence type="ECO:0000256" key="8">
    <source>
        <dbReference type="ARBA" id="ARBA00023055"/>
    </source>
</evidence>
<dbReference type="GO" id="GO:0008289">
    <property type="term" value="F:lipid binding"/>
    <property type="evidence" value="ECO:0007669"/>
    <property type="project" value="UniProtKB-KW"/>
</dbReference>
<dbReference type="EMBL" id="MU857653">
    <property type="protein sequence ID" value="KAK4247477.1"/>
    <property type="molecule type" value="Genomic_DNA"/>
</dbReference>
<keyword evidence="6" id="KW-0106">Calcium</keyword>
<keyword evidence="2" id="KW-0813">Transport</keyword>
<dbReference type="GO" id="GO:0006869">
    <property type="term" value="P:lipid transport"/>
    <property type="evidence" value="ECO:0007669"/>
    <property type="project" value="UniProtKB-KW"/>
</dbReference>
<keyword evidence="7" id="KW-1133">Transmembrane helix</keyword>
<dbReference type="InterPro" id="IPR031468">
    <property type="entry name" value="SMP_LBD"/>
</dbReference>
<evidence type="ECO:0000256" key="6">
    <source>
        <dbReference type="ARBA" id="ARBA00022837"/>
    </source>
</evidence>
<feature type="domain" description="C2" evidence="11">
    <location>
        <begin position="181"/>
        <end position="313"/>
    </location>
</feature>
<evidence type="ECO:0000256" key="7">
    <source>
        <dbReference type="ARBA" id="ARBA00022989"/>
    </source>
</evidence>
<dbReference type="PROSITE" id="PS51847">
    <property type="entry name" value="SMP"/>
    <property type="match status" value="1"/>
</dbReference>
<evidence type="ECO:0000256" key="4">
    <source>
        <dbReference type="ARBA" id="ARBA00022723"/>
    </source>
</evidence>
<keyword evidence="14" id="KW-1185">Reference proteome</keyword>
<evidence type="ECO:0000256" key="2">
    <source>
        <dbReference type="ARBA" id="ARBA00022448"/>
    </source>
</evidence>
<reference evidence="13" key="2">
    <citation type="submission" date="2023-05" db="EMBL/GenBank/DDBJ databases">
        <authorList>
            <consortium name="Lawrence Berkeley National Laboratory"/>
            <person name="Steindorff A."/>
            <person name="Hensen N."/>
            <person name="Bonometti L."/>
            <person name="Westerberg I."/>
            <person name="Brannstrom I.O."/>
            <person name="Guillou S."/>
            <person name="Cros-Aarteil S."/>
            <person name="Calhoun S."/>
            <person name="Haridas S."/>
            <person name="Kuo A."/>
            <person name="Mondo S."/>
            <person name="Pangilinan J."/>
            <person name="Riley R."/>
            <person name="Labutti K."/>
            <person name="Andreopoulos B."/>
            <person name="Lipzen A."/>
            <person name="Chen C."/>
            <person name="Yanf M."/>
            <person name="Daum C."/>
            <person name="Ng V."/>
            <person name="Clum A."/>
            <person name="Ohm R."/>
            <person name="Martin F."/>
            <person name="Silar P."/>
            <person name="Natvig D."/>
            <person name="Lalanne C."/>
            <person name="Gautier V."/>
            <person name="Ament-Velasquez S.L."/>
            <person name="Kruys A."/>
            <person name="Hutchinson M.I."/>
            <person name="Powell A.J."/>
            <person name="Barry K."/>
            <person name="Miller A.N."/>
            <person name="Grigoriev I.V."/>
            <person name="Debuchy R."/>
            <person name="Gladieux P."/>
            <person name="Thoren M.H."/>
            <person name="Johannesson H."/>
        </authorList>
    </citation>
    <scope>NUCLEOTIDE SEQUENCE</scope>
    <source>
        <strain evidence="13">CBS 359.72</strain>
    </source>
</reference>
<evidence type="ECO:0000259" key="12">
    <source>
        <dbReference type="PROSITE" id="PS51847"/>
    </source>
</evidence>
<dbReference type="SUPFAM" id="SSF49562">
    <property type="entry name" value="C2 domain (Calcium/lipid-binding domain, CaLB)"/>
    <property type="match status" value="2"/>
</dbReference>
<dbReference type="Pfam" id="PF17047">
    <property type="entry name" value="SMP_LBD"/>
    <property type="match status" value="1"/>
</dbReference>